<dbReference type="GO" id="GO:0030170">
    <property type="term" value="F:pyridoxal phosphate binding"/>
    <property type="evidence" value="ECO:0007669"/>
    <property type="project" value="UniProtKB-UniRule"/>
</dbReference>
<evidence type="ECO:0000256" key="4">
    <source>
        <dbReference type="RuleBase" id="RU004514"/>
    </source>
</evidence>
<gene>
    <name evidence="6" type="ORF">SAMN02745973_00246</name>
</gene>
<comment type="function">
    <text evidence="2">Pyridoxal 5'-phosphate (PLP)-binding protein, which is involved in PLP homeostasis.</text>
</comment>
<dbReference type="Proteomes" id="UP000196365">
    <property type="component" value="Unassembled WGS sequence"/>
</dbReference>
<dbReference type="EMBL" id="FUWV01000001">
    <property type="protein sequence ID" value="SJZ35664.1"/>
    <property type="molecule type" value="Genomic_DNA"/>
</dbReference>
<dbReference type="HAMAP" id="MF_02087">
    <property type="entry name" value="PLP_homeostasis"/>
    <property type="match status" value="1"/>
</dbReference>
<evidence type="ECO:0000256" key="2">
    <source>
        <dbReference type="HAMAP-Rule" id="MF_02087"/>
    </source>
</evidence>
<dbReference type="SUPFAM" id="SSF51419">
    <property type="entry name" value="PLP-binding barrel"/>
    <property type="match status" value="1"/>
</dbReference>
<reference evidence="6 7" key="1">
    <citation type="submission" date="2017-02" db="EMBL/GenBank/DDBJ databases">
        <authorList>
            <person name="Peterson S.W."/>
        </authorList>
    </citation>
    <scope>NUCLEOTIDE SEQUENCE [LARGE SCALE GENOMIC DNA]</scope>
    <source>
        <strain evidence="6 7">DSM 15102</strain>
    </source>
</reference>
<dbReference type="InterPro" id="IPR011078">
    <property type="entry name" value="PyrdxlP_homeostasis"/>
</dbReference>
<dbReference type="CDD" id="cd00635">
    <property type="entry name" value="PLPDE_III_YBL036c_like"/>
    <property type="match status" value="1"/>
</dbReference>
<dbReference type="AlphaFoldDB" id="A0A1T4JZV6"/>
<dbReference type="PANTHER" id="PTHR10146:SF14">
    <property type="entry name" value="PYRIDOXAL PHOSPHATE HOMEOSTASIS PROTEIN"/>
    <property type="match status" value="1"/>
</dbReference>
<sequence>MLEQKLIDENIKNIIQNIDKAAKKSGRSLEDITLIAVSKTVDVESMKYIYQKGFNNFGENRVQELTKKFTQFDDKVNWHFIGHLQRNKVKYIVDKVKLIHSVDSIRLLKEINLQAKKIGRQIPVLVQVNVAKEESKFGIKTNEIKDFMREAVNYSNIIIKGFMMIAPYEEDPEKVRPFFMELREIYDKIKKKERHNIKMQYLSMGMTNDYTVAIEEGSNMIRIGTGIFGKRMYS</sequence>
<accession>A0A1T4JZV6</accession>
<comment type="cofactor">
    <cofactor evidence="3">
        <name>pyridoxal 5'-phosphate</name>
        <dbReference type="ChEBI" id="CHEBI:597326"/>
    </cofactor>
</comment>
<dbReference type="FunFam" id="3.20.20.10:FF:000018">
    <property type="entry name" value="Pyridoxal phosphate homeostasis protein"/>
    <property type="match status" value="1"/>
</dbReference>
<protein>
    <recommendedName>
        <fullName evidence="2">Pyridoxal phosphate homeostasis protein</fullName>
        <shortName evidence="2">PLP homeostasis protein</shortName>
    </recommendedName>
</protein>
<dbReference type="NCBIfam" id="TIGR00044">
    <property type="entry name" value="YggS family pyridoxal phosphate-dependent enzyme"/>
    <property type="match status" value="1"/>
</dbReference>
<comment type="similarity">
    <text evidence="2 4">Belongs to the pyridoxal phosphate-binding protein YggS/PROSC family.</text>
</comment>
<organism evidence="6 7">
    <name type="scientific">Garciella nitratireducens DSM 15102</name>
    <dbReference type="NCBI Taxonomy" id="1121911"/>
    <lineage>
        <taxon>Bacteria</taxon>
        <taxon>Bacillati</taxon>
        <taxon>Bacillota</taxon>
        <taxon>Clostridia</taxon>
        <taxon>Eubacteriales</taxon>
        <taxon>Eubacteriaceae</taxon>
        <taxon>Garciella</taxon>
    </lineage>
</organism>
<dbReference type="PROSITE" id="PS01211">
    <property type="entry name" value="UPF0001"/>
    <property type="match status" value="1"/>
</dbReference>
<evidence type="ECO:0000313" key="7">
    <source>
        <dbReference type="Proteomes" id="UP000196365"/>
    </source>
</evidence>
<evidence type="ECO:0000256" key="3">
    <source>
        <dbReference type="PIRSR" id="PIRSR004848-1"/>
    </source>
</evidence>
<dbReference type="OrthoDB" id="9804072at2"/>
<dbReference type="InterPro" id="IPR029066">
    <property type="entry name" value="PLP-binding_barrel"/>
</dbReference>
<dbReference type="PIRSF" id="PIRSF004848">
    <property type="entry name" value="YBL036c_PLPDEIII"/>
    <property type="match status" value="1"/>
</dbReference>
<keyword evidence="7" id="KW-1185">Reference proteome</keyword>
<dbReference type="PANTHER" id="PTHR10146">
    <property type="entry name" value="PROLINE SYNTHETASE CO-TRANSCRIBED BACTERIAL HOMOLOG PROTEIN"/>
    <property type="match status" value="1"/>
</dbReference>
<evidence type="ECO:0000256" key="1">
    <source>
        <dbReference type="ARBA" id="ARBA00022898"/>
    </source>
</evidence>
<feature type="domain" description="Alanine racemase N-terminal" evidence="5">
    <location>
        <begin position="11"/>
        <end position="230"/>
    </location>
</feature>
<name>A0A1T4JZV6_9FIRM</name>
<evidence type="ECO:0000259" key="5">
    <source>
        <dbReference type="Pfam" id="PF01168"/>
    </source>
</evidence>
<dbReference type="InterPro" id="IPR001608">
    <property type="entry name" value="Ala_racemase_N"/>
</dbReference>
<proteinExistence type="inferred from homology"/>
<dbReference type="Pfam" id="PF01168">
    <property type="entry name" value="Ala_racemase_N"/>
    <property type="match status" value="1"/>
</dbReference>
<keyword evidence="1 2" id="KW-0663">Pyridoxal phosphate</keyword>
<dbReference type="RefSeq" id="WP_087677689.1">
    <property type="nucleotide sequence ID" value="NZ_FUWV01000001.1"/>
</dbReference>
<dbReference type="Gene3D" id="3.20.20.10">
    <property type="entry name" value="Alanine racemase"/>
    <property type="match status" value="1"/>
</dbReference>
<evidence type="ECO:0000313" key="6">
    <source>
        <dbReference type="EMBL" id="SJZ35664.1"/>
    </source>
</evidence>
<feature type="modified residue" description="N6-(pyridoxal phosphate)lysine" evidence="2 3">
    <location>
        <position position="39"/>
    </location>
</feature>